<organism evidence="2 3">
    <name type="scientific">Neolewinella agarilytica</name>
    <dbReference type="NCBI Taxonomy" id="478744"/>
    <lineage>
        <taxon>Bacteria</taxon>
        <taxon>Pseudomonadati</taxon>
        <taxon>Bacteroidota</taxon>
        <taxon>Saprospiria</taxon>
        <taxon>Saprospirales</taxon>
        <taxon>Lewinellaceae</taxon>
        <taxon>Neolewinella</taxon>
    </lineage>
</organism>
<reference evidence="3" key="1">
    <citation type="submission" date="2016-10" db="EMBL/GenBank/DDBJ databases">
        <authorList>
            <person name="Varghese N."/>
            <person name="Submissions S."/>
        </authorList>
    </citation>
    <scope>NUCLEOTIDE SEQUENCE [LARGE SCALE GENOMIC DNA]</scope>
    <source>
        <strain evidence="3">DSM 24740</strain>
    </source>
</reference>
<gene>
    <name evidence="2" type="ORF">SAMN05444359_12347</name>
</gene>
<dbReference type="InParanoid" id="A0A1H9L8S1"/>
<dbReference type="EMBL" id="FOFB01000023">
    <property type="protein sequence ID" value="SER07575.1"/>
    <property type="molecule type" value="Genomic_DNA"/>
</dbReference>
<dbReference type="Proteomes" id="UP000199021">
    <property type="component" value="Unassembled WGS sequence"/>
</dbReference>
<dbReference type="OrthoDB" id="1492717at2"/>
<evidence type="ECO:0000313" key="3">
    <source>
        <dbReference type="Proteomes" id="UP000199021"/>
    </source>
</evidence>
<keyword evidence="1" id="KW-1133">Transmembrane helix</keyword>
<feature type="transmembrane region" description="Helical" evidence="1">
    <location>
        <begin position="75"/>
        <end position="93"/>
    </location>
</feature>
<keyword evidence="1" id="KW-0472">Membrane</keyword>
<keyword evidence="1" id="KW-0812">Transmembrane</keyword>
<sequence length="194" mass="21424">MKEKNKKTLRDALEQLPEYGADAGAWKAIEAGLTPALSERLPSYQPPAEVWNGLNKALNSPAPVVSIRRRKWARIGGIAASVLVIVALGVGLWPEAINAGPRISISYAQEVAPATSSHDWNADEESFNHVIAQIEERNEPTLNTLNMELAELTAAKEEMKAMLVAYGEDPSVIRQLAEIERDRSDIYRRIIVEL</sequence>
<dbReference type="AlphaFoldDB" id="A0A1H9L8S1"/>
<keyword evidence="3" id="KW-1185">Reference proteome</keyword>
<evidence type="ECO:0000313" key="2">
    <source>
        <dbReference type="EMBL" id="SER07575.1"/>
    </source>
</evidence>
<dbReference type="RefSeq" id="WP_090171444.1">
    <property type="nucleotide sequence ID" value="NZ_FOFB01000023.1"/>
</dbReference>
<dbReference type="STRING" id="478744.SAMN05444359_12347"/>
<name>A0A1H9L8S1_9BACT</name>
<proteinExistence type="predicted"/>
<protein>
    <submittedName>
        <fullName evidence="2">Uncharacterized protein</fullName>
    </submittedName>
</protein>
<accession>A0A1H9L8S1</accession>
<evidence type="ECO:0000256" key="1">
    <source>
        <dbReference type="SAM" id="Phobius"/>
    </source>
</evidence>